<name>A0ABW4QTA3_9BACT</name>
<accession>A0ABW4QTA3</accession>
<keyword evidence="1" id="KW-0732">Signal</keyword>
<sequence length="538" mass="59133">MVVTAIYKVNAGRAVLASLLLGSGVLAGCAEPATSASTGARPVFGPDSAWVRVAAGAHYAQRGWWWRRLWGQHYRQLWAVPVTAPVLRLGAASLQPVQVGGSFQTNTLRLHTADGRTFVLRSVDKDLSRRLATGWGRLAAPVLRDQTCAAPPYGAYIAAALAKAVGVYHTNPRLVYLLPDTVLGGFRAQFQPALYLLEERPDRNQTHAPSFGGARLVMGSEQMLRTILAHPTARVDARRYLRARLLDILLGDWSRRADQWRWAAFTKAGGTEFRPIPRDRDQAFFRFDDGWLTRALSWLRPRFQTFNAAPTLGQVDPLTVTARPLDETVLALLPEAVFRAEAASLARHLADSVYTQALLTVPPEVRPLMARELLPALRVRRGLLPAAAARYYRALQVDAVVLGTDAAERFVVQADGPGRLRLQVWAPRPARPDTLLGEQRYDVRHTRRLRVYGLGGNDHFELRGRLAPGFAVWLDGGAGTNRFTQAAPATSGLGLTVYAGPQDQRQLSAAVHVQPLLAASHDAASWIATSYRLRQGSR</sequence>
<dbReference type="RefSeq" id="WP_382313286.1">
    <property type="nucleotide sequence ID" value="NZ_JBHUFD010000003.1"/>
</dbReference>
<feature type="chain" id="PRO_5045929717" evidence="1">
    <location>
        <begin position="28"/>
        <end position="538"/>
    </location>
</feature>
<gene>
    <name evidence="2" type="ORF">ACFSDX_10305</name>
</gene>
<organism evidence="2 3">
    <name type="scientific">Hymenobacter bucti</name>
    <dbReference type="NCBI Taxonomy" id="1844114"/>
    <lineage>
        <taxon>Bacteria</taxon>
        <taxon>Pseudomonadati</taxon>
        <taxon>Bacteroidota</taxon>
        <taxon>Cytophagia</taxon>
        <taxon>Cytophagales</taxon>
        <taxon>Hymenobacteraceae</taxon>
        <taxon>Hymenobacter</taxon>
    </lineage>
</organism>
<evidence type="ECO:0000313" key="2">
    <source>
        <dbReference type="EMBL" id="MFD1872822.1"/>
    </source>
</evidence>
<comment type="caution">
    <text evidence="2">The sequence shown here is derived from an EMBL/GenBank/DDBJ whole genome shotgun (WGS) entry which is preliminary data.</text>
</comment>
<protein>
    <submittedName>
        <fullName evidence="2">Uncharacterized protein</fullName>
    </submittedName>
</protein>
<proteinExistence type="predicted"/>
<dbReference type="EMBL" id="JBHUFD010000003">
    <property type="protein sequence ID" value="MFD1872822.1"/>
    <property type="molecule type" value="Genomic_DNA"/>
</dbReference>
<keyword evidence="3" id="KW-1185">Reference proteome</keyword>
<reference evidence="3" key="1">
    <citation type="journal article" date="2019" name="Int. J. Syst. Evol. Microbiol.">
        <title>The Global Catalogue of Microorganisms (GCM) 10K type strain sequencing project: providing services to taxonomists for standard genome sequencing and annotation.</title>
        <authorList>
            <consortium name="The Broad Institute Genomics Platform"/>
            <consortium name="The Broad Institute Genome Sequencing Center for Infectious Disease"/>
            <person name="Wu L."/>
            <person name="Ma J."/>
        </authorList>
    </citation>
    <scope>NUCLEOTIDE SEQUENCE [LARGE SCALE GENOMIC DNA]</scope>
    <source>
        <strain evidence="3">CGMCC 1.15795</strain>
    </source>
</reference>
<dbReference type="Proteomes" id="UP001597197">
    <property type="component" value="Unassembled WGS sequence"/>
</dbReference>
<evidence type="ECO:0000256" key="1">
    <source>
        <dbReference type="SAM" id="SignalP"/>
    </source>
</evidence>
<evidence type="ECO:0000313" key="3">
    <source>
        <dbReference type="Proteomes" id="UP001597197"/>
    </source>
</evidence>
<feature type="signal peptide" evidence="1">
    <location>
        <begin position="1"/>
        <end position="27"/>
    </location>
</feature>